<keyword evidence="4" id="KW-1185">Reference proteome</keyword>
<evidence type="ECO:0000259" key="2">
    <source>
        <dbReference type="Pfam" id="PF01738"/>
    </source>
</evidence>
<reference evidence="3" key="1">
    <citation type="submission" date="2022-08" db="EMBL/GenBank/DDBJ databases">
        <title>Novel Bdellovibrio Species Isolated from Svalbard: Designation Bdellovibrio svalbardensis.</title>
        <authorList>
            <person name="Mitchell R.J."/>
            <person name="Choi S.Y."/>
        </authorList>
    </citation>
    <scope>NUCLEOTIDE SEQUENCE</scope>
    <source>
        <strain evidence="3">PAP01</strain>
    </source>
</reference>
<evidence type="ECO:0000259" key="1">
    <source>
        <dbReference type="Pfam" id="PF00156"/>
    </source>
</evidence>
<dbReference type="Gene3D" id="3.30.1870.10">
    <property type="entry name" value="EreA-like, domain 2"/>
    <property type="match status" value="1"/>
</dbReference>
<dbReference type="Pfam" id="PF05139">
    <property type="entry name" value="Erythro_esteras"/>
    <property type="match status" value="1"/>
</dbReference>
<dbReference type="RefSeq" id="WP_277578876.1">
    <property type="nucleotide sequence ID" value="NZ_JANRMI010000004.1"/>
</dbReference>
<dbReference type="InterPro" id="IPR000836">
    <property type="entry name" value="PRTase_dom"/>
</dbReference>
<dbReference type="Gene3D" id="3.40.50.1820">
    <property type="entry name" value="alpha/beta hydrolase"/>
    <property type="match status" value="1"/>
</dbReference>
<dbReference type="PANTHER" id="PTHR31299">
    <property type="entry name" value="ESTERASE, PUTATIVE (AFU_ORTHOLOGUE AFUA_1G05850)-RELATED"/>
    <property type="match status" value="1"/>
</dbReference>
<dbReference type="Proteomes" id="UP001152321">
    <property type="component" value="Unassembled WGS sequence"/>
</dbReference>
<evidence type="ECO:0000313" key="3">
    <source>
        <dbReference type="EMBL" id="MDG0817402.1"/>
    </source>
</evidence>
<name>A0ABT6DKK6_9BACT</name>
<dbReference type="Gene3D" id="3.30.1310.20">
    <property type="entry name" value="PRTase-like"/>
    <property type="match status" value="1"/>
</dbReference>
<dbReference type="Pfam" id="PF00156">
    <property type="entry name" value="Pribosyltran"/>
    <property type="match status" value="1"/>
</dbReference>
<sequence length="860" mass="96458">MAIFQDRHEAGEALGRKLLSYKEENPLILAIPRGGVPIAAAVAKILGADMDLLMVKKIGAPNNPELAIGAVSESGEPWLNKKLIRRLNVNTKKIEATLAEKTSEVRNQMKKFRGDSPIKEVKGRTLIVVDDGIATGATLQAAVELLKTRKPKKIIVAAPVAPKSSVEEILRVADEVICLETPEPFHAVGNFYHDFTQVEDEDVLAYLHPQQAKPFEAEQLEIQFHDGEKVLKADLATVKDMKCLIVFSHGSGSSRLSPRNRFVAKELNKIGFGTLLADLLTQEEDKDRKNVFDVDLLVSRTLKATEAGLHKIGNMDLPLGFFGASTGAAAALGAAAKTHRKVFAVVSRGGRPDLAASYFRQVKVPTLLIVGGEDHQVIALNEKAARELLAVKTVIVPGATHLFEEPGALEEVVEYAADWFLELYPHQVVGKAPQENVVHVMEDLAHPIKADGDWEDLIRKIAKSRIVMLGEASHGSAEFYTVRRMISERLIRDHGFDFIAVEGDWPDCQKLHDYIRTGEGKSAKDIMRRFERWPTWMWANDEAATMIEWMQSYQAGFYGLDVYSLFESMDYVMAYTKQVDTGLAKEIKSNYSCFEPFRKNEKAYAKFLMEFEEGCKGEVMESLQKMLRLRVEKINTAHRDLFNAQQNARIVKNAEDYYRAMLFGGAESWNVRDRHMMETLEILLNRKKDSKCIVWAHNSHIGDYHATDMLEEGYVNLGGLAREKFGLDQVSLVGFGTYQGEVLASPAWDGPETVTKLPAAKEGSFENYCHKVSQDLRAPRFYMNFDSEARKSVLGTRRYGHRAVGVVYDPRFEAHGRNYVPTVIAQRYDSFVFIDKTSALRAIPTLKNWGDFPETWPAGI</sequence>
<dbReference type="SUPFAM" id="SSF53474">
    <property type="entry name" value="alpha/beta-Hydrolases"/>
    <property type="match status" value="1"/>
</dbReference>
<dbReference type="Gene3D" id="3.40.50.2020">
    <property type="match status" value="1"/>
</dbReference>
<comment type="caution">
    <text evidence="3">The sequence shown here is derived from an EMBL/GenBank/DDBJ whole genome shotgun (WGS) entry which is preliminary data.</text>
</comment>
<dbReference type="InterPro" id="IPR002925">
    <property type="entry name" value="Dienelactn_hydro"/>
</dbReference>
<evidence type="ECO:0000313" key="4">
    <source>
        <dbReference type="Proteomes" id="UP001152321"/>
    </source>
</evidence>
<feature type="domain" description="Dienelactone hydrolase" evidence="2">
    <location>
        <begin position="242"/>
        <end position="417"/>
    </location>
</feature>
<dbReference type="SUPFAM" id="SSF53271">
    <property type="entry name" value="PRTase-like"/>
    <property type="match status" value="1"/>
</dbReference>
<gene>
    <name evidence="3" type="ORF">NWE73_13555</name>
</gene>
<dbReference type="InterPro" id="IPR029057">
    <property type="entry name" value="PRTase-like"/>
</dbReference>
<dbReference type="Gene3D" id="1.20.1440.30">
    <property type="entry name" value="Biosynthetic Protein domain"/>
    <property type="match status" value="1"/>
</dbReference>
<dbReference type="InterPro" id="IPR052036">
    <property type="entry name" value="Hydrolase/PRTase-associated"/>
</dbReference>
<dbReference type="Gene3D" id="3.40.1660.10">
    <property type="entry name" value="EreA-like (biosynthetic domain)"/>
    <property type="match status" value="1"/>
</dbReference>
<proteinExistence type="predicted"/>
<dbReference type="InterPro" id="IPR029058">
    <property type="entry name" value="AB_hydrolase_fold"/>
</dbReference>
<protein>
    <submittedName>
        <fullName evidence="3">Erythromycin esterase family protein</fullName>
    </submittedName>
</protein>
<accession>A0ABT6DKK6</accession>
<dbReference type="CDD" id="cd06223">
    <property type="entry name" value="PRTases_typeI"/>
    <property type="match status" value="1"/>
</dbReference>
<dbReference type="Pfam" id="PF01738">
    <property type="entry name" value="DLH"/>
    <property type="match status" value="1"/>
</dbReference>
<dbReference type="EMBL" id="JANRMI010000004">
    <property type="protein sequence ID" value="MDG0817402.1"/>
    <property type="molecule type" value="Genomic_DNA"/>
</dbReference>
<dbReference type="PANTHER" id="PTHR31299:SF0">
    <property type="entry name" value="ESTERASE, PUTATIVE (AFU_ORTHOLOGUE AFUA_1G05850)-RELATED"/>
    <property type="match status" value="1"/>
</dbReference>
<feature type="domain" description="Phosphoribosyltransferase" evidence="1">
    <location>
        <begin position="12"/>
        <end position="195"/>
    </location>
</feature>
<dbReference type="CDD" id="cd14728">
    <property type="entry name" value="Ere-like"/>
    <property type="match status" value="1"/>
</dbReference>
<dbReference type="SUPFAM" id="SSF159501">
    <property type="entry name" value="EreA/ChaN-like"/>
    <property type="match status" value="1"/>
</dbReference>
<dbReference type="InterPro" id="IPR007815">
    <property type="entry name" value="Emycin_Estase"/>
</dbReference>
<organism evidence="3 4">
    <name type="scientific">Bdellovibrio svalbardensis</name>
    <dbReference type="NCBI Taxonomy" id="2972972"/>
    <lineage>
        <taxon>Bacteria</taxon>
        <taxon>Pseudomonadati</taxon>
        <taxon>Bdellovibrionota</taxon>
        <taxon>Bdellovibrionia</taxon>
        <taxon>Bdellovibrionales</taxon>
        <taxon>Pseudobdellovibrionaceae</taxon>
        <taxon>Bdellovibrio</taxon>
    </lineage>
</organism>